<evidence type="ECO:0000256" key="3">
    <source>
        <dbReference type="ARBA" id="ARBA00023004"/>
    </source>
</evidence>
<dbReference type="OrthoDB" id="432299at2759"/>
<feature type="compositionally biased region" description="Polar residues" evidence="4">
    <location>
        <begin position="57"/>
        <end position="67"/>
    </location>
</feature>
<dbReference type="SUPFAM" id="SSF55856">
    <property type="entry name" value="Cytochrome b5-like heme/steroid binding domain"/>
    <property type="match status" value="1"/>
</dbReference>
<dbReference type="InterPro" id="IPR036400">
    <property type="entry name" value="Cyt_B5-like_heme/steroid_sf"/>
</dbReference>
<dbReference type="GO" id="GO:0020037">
    <property type="term" value="F:heme binding"/>
    <property type="evidence" value="ECO:0007669"/>
    <property type="project" value="TreeGrafter"/>
</dbReference>
<evidence type="ECO:0000259" key="5">
    <source>
        <dbReference type="PROSITE" id="PS50255"/>
    </source>
</evidence>
<sequence>MIIHDAPSITTSTHDEKVQEPQIKTESRGDEDRKAMPPPPPPTFKTSCPSTPRARSHTPQEQNSIPSFTLGGANEDEEEEEQELMPPPQFPALNSAQRAGGSATVPKSIPRLSPMAPPPPRGTSSLMAPPQRGGPLPNRNPLSSKSAFTSSPNPSAGMAGLTPPPTHTIPPPKPRKKVLLAPGLTPPPTHTIPPPKPRKKVLLAPGRSPLDWATLTSSPSANLTGLPPGTPYLKVPPSLLKTMNGRKGKDAWTVLGGRVYNISPYAEYHPGGVAELMRCAGKDGTRMFGEVHPWVNFEGMLGGCLVGGDVKEVKVGGVGEGMEDMD</sequence>
<dbReference type="SMART" id="SM01117">
    <property type="entry name" value="Cyt-b5"/>
    <property type="match status" value="1"/>
</dbReference>
<evidence type="ECO:0000256" key="1">
    <source>
        <dbReference type="ARBA" id="ARBA00022617"/>
    </source>
</evidence>
<feature type="compositionally biased region" description="Acidic residues" evidence="4">
    <location>
        <begin position="74"/>
        <end position="83"/>
    </location>
</feature>
<organism evidence="6 7">
    <name type="scientific">Hymenoscyphus fraxineus</name>
    <dbReference type="NCBI Taxonomy" id="746836"/>
    <lineage>
        <taxon>Eukaryota</taxon>
        <taxon>Fungi</taxon>
        <taxon>Dikarya</taxon>
        <taxon>Ascomycota</taxon>
        <taxon>Pezizomycotina</taxon>
        <taxon>Leotiomycetes</taxon>
        <taxon>Helotiales</taxon>
        <taxon>Helotiaceae</taxon>
        <taxon>Hymenoscyphus</taxon>
    </lineage>
</organism>
<reference evidence="6" key="1">
    <citation type="submission" date="2021-07" db="EMBL/GenBank/DDBJ databases">
        <authorList>
            <person name="Durling M."/>
        </authorList>
    </citation>
    <scope>NUCLEOTIDE SEQUENCE</scope>
</reference>
<comment type="caution">
    <text evidence="6">The sequence shown here is derived from an EMBL/GenBank/DDBJ whole genome shotgun (WGS) entry which is preliminary data.</text>
</comment>
<dbReference type="InterPro" id="IPR001199">
    <property type="entry name" value="Cyt_B5-like_heme/steroid-bd"/>
</dbReference>
<dbReference type="AlphaFoldDB" id="A0A9N9L471"/>
<feature type="compositionally biased region" description="Polar residues" evidence="4">
    <location>
        <begin position="140"/>
        <end position="154"/>
    </location>
</feature>
<dbReference type="Gene3D" id="3.10.120.10">
    <property type="entry name" value="Cytochrome b5-like heme/steroid binding domain"/>
    <property type="match status" value="1"/>
</dbReference>
<dbReference type="PANTHER" id="PTHR46237">
    <property type="entry name" value="CYTOCHROME B5 REDUCTASE 4 FAMILY MEMBER"/>
    <property type="match status" value="1"/>
</dbReference>
<evidence type="ECO:0000313" key="7">
    <source>
        <dbReference type="Proteomes" id="UP000696280"/>
    </source>
</evidence>
<feature type="compositionally biased region" description="Basic and acidic residues" evidence="4">
    <location>
        <begin position="13"/>
        <end position="35"/>
    </location>
</feature>
<feature type="compositionally biased region" description="Pro residues" evidence="4">
    <location>
        <begin position="162"/>
        <end position="172"/>
    </location>
</feature>
<proteinExistence type="predicted"/>
<dbReference type="GO" id="GO:0005737">
    <property type="term" value="C:cytoplasm"/>
    <property type="evidence" value="ECO:0007669"/>
    <property type="project" value="TreeGrafter"/>
</dbReference>
<gene>
    <name evidence="6" type="ORF">HYFRA_00012256</name>
</gene>
<feature type="domain" description="Cytochrome b5 heme-binding" evidence="5">
    <location>
        <begin position="240"/>
        <end position="319"/>
    </location>
</feature>
<dbReference type="GO" id="GO:0004128">
    <property type="term" value="F:cytochrome-b5 reductase activity, acting on NAD(P)H"/>
    <property type="evidence" value="ECO:0007669"/>
    <property type="project" value="TreeGrafter"/>
</dbReference>
<dbReference type="PANTHER" id="PTHR46237:SF1">
    <property type="entry name" value="CYTOCHROME B5 REDUCTASE 4"/>
    <property type="match status" value="1"/>
</dbReference>
<keyword evidence="2" id="KW-0479">Metal-binding</keyword>
<evidence type="ECO:0000313" key="6">
    <source>
        <dbReference type="EMBL" id="CAG8956712.1"/>
    </source>
</evidence>
<dbReference type="GO" id="GO:0046872">
    <property type="term" value="F:metal ion binding"/>
    <property type="evidence" value="ECO:0007669"/>
    <property type="project" value="UniProtKB-KW"/>
</dbReference>
<keyword evidence="1" id="KW-0349">Heme</keyword>
<evidence type="ECO:0000256" key="4">
    <source>
        <dbReference type="SAM" id="MobiDB-lite"/>
    </source>
</evidence>
<name>A0A9N9L471_9HELO</name>
<dbReference type="PROSITE" id="PS50255">
    <property type="entry name" value="CYTOCHROME_B5_2"/>
    <property type="match status" value="1"/>
</dbReference>
<protein>
    <recommendedName>
        <fullName evidence="5">Cytochrome b5 heme-binding domain-containing protein</fullName>
    </recommendedName>
</protein>
<dbReference type="InterPro" id="IPR051872">
    <property type="entry name" value="Cytochrome_b5/Flavoprotein_Rdt"/>
</dbReference>
<dbReference type="Pfam" id="PF00173">
    <property type="entry name" value="Cyt-b5"/>
    <property type="match status" value="1"/>
</dbReference>
<keyword evidence="3" id="KW-0408">Iron</keyword>
<accession>A0A9N9L471</accession>
<evidence type="ECO:0000256" key="2">
    <source>
        <dbReference type="ARBA" id="ARBA00022723"/>
    </source>
</evidence>
<dbReference type="EMBL" id="CAJVRL010000072">
    <property type="protein sequence ID" value="CAG8956712.1"/>
    <property type="molecule type" value="Genomic_DNA"/>
</dbReference>
<keyword evidence="7" id="KW-1185">Reference proteome</keyword>
<feature type="region of interest" description="Disordered" evidence="4">
    <location>
        <begin position="1"/>
        <end position="176"/>
    </location>
</feature>
<dbReference type="Proteomes" id="UP000696280">
    <property type="component" value="Unassembled WGS sequence"/>
</dbReference>